<feature type="transmembrane region" description="Helical" evidence="2">
    <location>
        <begin position="20"/>
        <end position="44"/>
    </location>
</feature>
<dbReference type="GeneID" id="63773564"/>
<gene>
    <name evidence="3" type="ORF">BCR38DRAFT_376712</name>
</gene>
<evidence type="ECO:0000313" key="3">
    <source>
        <dbReference type="EMBL" id="ORY58767.1"/>
    </source>
</evidence>
<keyword evidence="4" id="KW-1185">Reference proteome</keyword>
<organism evidence="3 4">
    <name type="scientific">Pseudomassariella vexata</name>
    <dbReference type="NCBI Taxonomy" id="1141098"/>
    <lineage>
        <taxon>Eukaryota</taxon>
        <taxon>Fungi</taxon>
        <taxon>Dikarya</taxon>
        <taxon>Ascomycota</taxon>
        <taxon>Pezizomycotina</taxon>
        <taxon>Sordariomycetes</taxon>
        <taxon>Xylariomycetidae</taxon>
        <taxon>Amphisphaeriales</taxon>
        <taxon>Pseudomassariaceae</taxon>
        <taxon>Pseudomassariella</taxon>
    </lineage>
</organism>
<keyword evidence="2" id="KW-0812">Transmembrane</keyword>
<dbReference type="AlphaFoldDB" id="A0A1Y2DHP3"/>
<evidence type="ECO:0000256" key="1">
    <source>
        <dbReference type="SAM" id="MobiDB-lite"/>
    </source>
</evidence>
<dbReference type="InParanoid" id="A0A1Y2DHP3"/>
<dbReference type="RefSeq" id="XP_040711579.1">
    <property type="nucleotide sequence ID" value="XM_040857352.1"/>
</dbReference>
<evidence type="ECO:0000256" key="2">
    <source>
        <dbReference type="SAM" id="Phobius"/>
    </source>
</evidence>
<dbReference type="Proteomes" id="UP000193689">
    <property type="component" value="Unassembled WGS sequence"/>
</dbReference>
<feature type="compositionally biased region" description="Basic and acidic residues" evidence="1">
    <location>
        <begin position="229"/>
        <end position="241"/>
    </location>
</feature>
<dbReference type="EMBL" id="MCFJ01000015">
    <property type="protein sequence ID" value="ORY58767.1"/>
    <property type="molecule type" value="Genomic_DNA"/>
</dbReference>
<sequence>MIGSHRDQAHFGRAKWRKRVLLPCWIIQVALLLSLMGIFSYRLSNTISGFEAEKVRGAVPMVEFVWECFNIGFALISFIINLIQISKFIAEALTPFAMMFGNIISLVLSLAVLALDVVVYIQRADRHYSIVALAMDCALLLFTIIPTIYGAIVYRRLLKYDDYHLPHNVKHFGFSAEAETANNPSRPSLSASPAVPYDPTNSASSRPRGPSFTFRRTSSNASVSPQPRPTDERRASYGHKRDTQFDEYVARRSSIILQEGVERALGAEFGWSKDRLDGVVSVGSVTSSQARPRGNSLGRQPSWEVNVAAEIPTLTDDPIGIQRGRSLVSVPEGLEEEEDIGARKGRLMSRDRDILFAGDMESRRISAISAASYQIGSEDIDLDGNNWR</sequence>
<protein>
    <submittedName>
        <fullName evidence="3">Uncharacterized protein</fullName>
    </submittedName>
</protein>
<accession>A0A1Y2DHP3</accession>
<name>A0A1Y2DHP3_9PEZI</name>
<reference evidence="3 4" key="1">
    <citation type="submission" date="2016-07" db="EMBL/GenBank/DDBJ databases">
        <title>Pervasive Adenine N6-methylation of Active Genes in Fungi.</title>
        <authorList>
            <consortium name="DOE Joint Genome Institute"/>
            <person name="Mondo S.J."/>
            <person name="Dannebaum R.O."/>
            <person name="Kuo R.C."/>
            <person name="Labutti K."/>
            <person name="Haridas S."/>
            <person name="Kuo A."/>
            <person name="Salamov A."/>
            <person name="Ahrendt S.R."/>
            <person name="Lipzen A."/>
            <person name="Sullivan W."/>
            <person name="Andreopoulos W.B."/>
            <person name="Clum A."/>
            <person name="Lindquist E."/>
            <person name="Daum C."/>
            <person name="Ramamoorthy G.K."/>
            <person name="Gryganskyi A."/>
            <person name="Culley D."/>
            <person name="Magnuson J.K."/>
            <person name="James T.Y."/>
            <person name="O'Malley M.A."/>
            <person name="Stajich J.E."/>
            <person name="Spatafora J.W."/>
            <person name="Visel A."/>
            <person name="Grigoriev I.V."/>
        </authorList>
    </citation>
    <scope>NUCLEOTIDE SEQUENCE [LARGE SCALE GENOMIC DNA]</scope>
    <source>
        <strain evidence="3 4">CBS 129021</strain>
    </source>
</reference>
<feature type="transmembrane region" description="Helical" evidence="2">
    <location>
        <begin position="127"/>
        <end position="154"/>
    </location>
</feature>
<keyword evidence="2" id="KW-1133">Transmembrane helix</keyword>
<keyword evidence="2" id="KW-0472">Membrane</keyword>
<evidence type="ECO:0000313" key="4">
    <source>
        <dbReference type="Proteomes" id="UP000193689"/>
    </source>
</evidence>
<feature type="region of interest" description="Disordered" evidence="1">
    <location>
        <begin position="183"/>
        <end position="241"/>
    </location>
</feature>
<dbReference type="OrthoDB" id="5211263at2759"/>
<feature type="compositionally biased region" description="Polar residues" evidence="1">
    <location>
        <begin position="214"/>
        <end position="225"/>
    </location>
</feature>
<proteinExistence type="predicted"/>
<comment type="caution">
    <text evidence="3">The sequence shown here is derived from an EMBL/GenBank/DDBJ whole genome shotgun (WGS) entry which is preliminary data.</text>
</comment>
<feature type="transmembrane region" description="Helical" evidence="2">
    <location>
        <begin position="64"/>
        <end position="84"/>
    </location>
</feature>
<feature type="transmembrane region" description="Helical" evidence="2">
    <location>
        <begin position="96"/>
        <end position="121"/>
    </location>
</feature>